<accession>A0A6J7WUS2</accession>
<name>A0A6J7WUS2_9CAUD</name>
<reference evidence="1" key="1">
    <citation type="submission" date="2020-05" db="EMBL/GenBank/DDBJ databases">
        <authorList>
            <person name="Chiriac C."/>
            <person name="Salcher M."/>
            <person name="Ghai R."/>
            <person name="Kavagutti S V."/>
        </authorList>
    </citation>
    <scope>NUCLEOTIDE SEQUENCE</scope>
</reference>
<gene>
    <name evidence="1" type="ORF">UFOVP245_170</name>
</gene>
<sequence length="283" mass="28298">MAQWSNVDDTSNSVLWGVSGYNLRANTINRDLFYDNVSRSAFITDMIIGQFGVDTTEIGVAAGNVVHVTAVTNGTGYTANANTTITGSGGSGANVTAVAASGKITSYTVVTRGGSYTSNPTVTVDAPVATSFNANTAVTAGPSTGLVTDANSSITVSSAGSFATGDAIIYRVAAGNTAISGLTSGTTYYVQAANSTWLGLSATSGGSRITLTKGVTETGHTLQGITATAAAVVGGGKNNGIAHAGWNVRKVGTGGRAGRVQYETLVAMGSMTGDGEDVILPDA</sequence>
<evidence type="ECO:0000313" key="1">
    <source>
        <dbReference type="EMBL" id="CAB5221497.1"/>
    </source>
</evidence>
<organism evidence="1">
    <name type="scientific">uncultured Caudovirales phage</name>
    <dbReference type="NCBI Taxonomy" id="2100421"/>
    <lineage>
        <taxon>Viruses</taxon>
        <taxon>Duplodnaviria</taxon>
        <taxon>Heunggongvirae</taxon>
        <taxon>Uroviricota</taxon>
        <taxon>Caudoviricetes</taxon>
        <taxon>Peduoviridae</taxon>
        <taxon>Maltschvirus</taxon>
        <taxon>Maltschvirus maltsch</taxon>
    </lineage>
</organism>
<dbReference type="EMBL" id="LR798287">
    <property type="protein sequence ID" value="CAB5221497.1"/>
    <property type="molecule type" value="Genomic_DNA"/>
</dbReference>
<protein>
    <submittedName>
        <fullName evidence="1">Uncharacterized protein</fullName>
    </submittedName>
</protein>
<proteinExistence type="predicted"/>